<dbReference type="InterPro" id="IPR011009">
    <property type="entry name" value="Kinase-like_dom_sf"/>
</dbReference>
<keyword evidence="3" id="KW-0547">Nucleotide-binding</keyword>
<gene>
    <name evidence="6" type="ORF">LAZ67_11002246</name>
</gene>
<keyword evidence="4" id="KW-0418">Kinase</keyword>
<evidence type="ECO:0000313" key="7">
    <source>
        <dbReference type="Proteomes" id="UP001235939"/>
    </source>
</evidence>
<dbReference type="EMBL" id="CP092873">
    <property type="protein sequence ID" value="UYV74147.1"/>
    <property type="molecule type" value="Genomic_DNA"/>
</dbReference>
<evidence type="ECO:0000256" key="4">
    <source>
        <dbReference type="ARBA" id="ARBA00022777"/>
    </source>
</evidence>
<proteinExistence type="predicted"/>
<keyword evidence="7" id="KW-1185">Reference proteome</keyword>
<evidence type="ECO:0000256" key="5">
    <source>
        <dbReference type="ARBA" id="ARBA00022840"/>
    </source>
</evidence>
<organism evidence="6 7">
    <name type="scientific">Cordylochernes scorpioides</name>
    <dbReference type="NCBI Taxonomy" id="51811"/>
    <lineage>
        <taxon>Eukaryota</taxon>
        <taxon>Metazoa</taxon>
        <taxon>Ecdysozoa</taxon>
        <taxon>Arthropoda</taxon>
        <taxon>Chelicerata</taxon>
        <taxon>Arachnida</taxon>
        <taxon>Pseudoscorpiones</taxon>
        <taxon>Cheliferoidea</taxon>
        <taxon>Chernetidae</taxon>
        <taxon>Cordylochernes</taxon>
    </lineage>
</organism>
<sequence length="150" mass="17180">MTDAGRKIQWLELKGRRLLEIAGYGRLTGHSPFLGTTDRDTLANVQKGKFDPYYDGFLALSDEARDFITKLLVFDPSGRMDVTTALSHPWLKLADSPEKCEKLEHMDKLRDYSKHWRNWVLDGQAKTAVQSRLPFTTGSSNKVIYTRYVP</sequence>
<dbReference type="PANTHER" id="PTHR24342:SF20">
    <property type="entry name" value="MYOSIN LIGHT CHAIN KINASE, SMOOTH MUSCLE"/>
    <property type="match status" value="1"/>
</dbReference>
<keyword evidence="5" id="KW-0067">ATP-binding</keyword>
<evidence type="ECO:0000256" key="1">
    <source>
        <dbReference type="ARBA" id="ARBA00022527"/>
    </source>
</evidence>
<protein>
    <submittedName>
        <fullName evidence="6">Unc-89</fullName>
    </submittedName>
</protein>
<name>A0ABY6L1U8_9ARAC</name>
<evidence type="ECO:0000256" key="2">
    <source>
        <dbReference type="ARBA" id="ARBA00022679"/>
    </source>
</evidence>
<dbReference type="SUPFAM" id="SSF56112">
    <property type="entry name" value="Protein kinase-like (PK-like)"/>
    <property type="match status" value="1"/>
</dbReference>
<accession>A0ABY6L1U8</accession>
<dbReference type="PANTHER" id="PTHR24342">
    <property type="entry name" value="SERINE/THREONINE-PROTEIN KINASE 17"/>
    <property type="match status" value="1"/>
</dbReference>
<evidence type="ECO:0000313" key="6">
    <source>
        <dbReference type="EMBL" id="UYV74147.1"/>
    </source>
</evidence>
<keyword evidence="2" id="KW-0808">Transferase</keyword>
<evidence type="ECO:0000256" key="3">
    <source>
        <dbReference type="ARBA" id="ARBA00022741"/>
    </source>
</evidence>
<dbReference type="Gene3D" id="1.10.510.10">
    <property type="entry name" value="Transferase(Phosphotransferase) domain 1"/>
    <property type="match status" value="1"/>
</dbReference>
<keyword evidence="1" id="KW-0723">Serine/threonine-protein kinase</keyword>
<reference evidence="6 7" key="1">
    <citation type="submission" date="2022-01" db="EMBL/GenBank/DDBJ databases">
        <title>A chromosomal length assembly of Cordylochernes scorpioides.</title>
        <authorList>
            <person name="Zeh D."/>
            <person name="Zeh J."/>
        </authorList>
    </citation>
    <scope>NUCLEOTIDE SEQUENCE [LARGE SCALE GENOMIC DNA]</scope>
    <source>
        <strain evidence="6">IN4F17</strain>
        <tissue evidence="6">Whole Body</tissue>
    </source>
</reference>
<dbReference type="Proteomes" id="UP001235939">
    <property type="component" value="Chromosome 11"/>
</dbReference>